<dbReference type="EMBL" id="JACDUO010000001">
    <property type="protein sequence ID" value="MBA2863801.1"/>
    <property type="molecule type" value="Genomic_DNA"/>
</dbReference>
<dbReference type="EMBL" id="CP026606">
    <property type="protein sequence ID" value="AVB75476.1"/>
    <property type="molecule type" value="Genomic_DNA"/>
</dbReference>
<dbReference type="Pfam" id="PF04283">
    <property type="entry name" value="CheF-arch"/>
    <property type="match status" value="1"/>
</dbReference>
<dbReference type="InterPro" id="IPR007381">
    <property type="entry name" value="CheF1/F2"/>
</dbReference>
<dbReference type="KEGG" id="mmad:MMJJ_00570"/>
<dbReference type="EMBL" id="JACHED010000001">
    <property type="protein sequence ID" value="MBB6496193.1"/>
    <property type="molecule type" value="Genomic_DNA"/>
</dbReference>
<dbReference type="Proteomes" id="UP000590564">
    <property type="component" value="Unassembled WGS sequence"/>
</dbReference>
<evidence type="ECO:0000313" key="3">
    <source>
        <dbReference type="EMBL" id="MBB6496193.1"/>
    </source>
</evidence>
<evidence type="ECO:0000313" key="1">
    <source>
        <dbReference type="EMBL" id="AVB75476.1"/>
    </source>
</evidence>
<evidence type="ECO:0000313" key="5">
    <source>
        <dbReference type="Proteomes" id="UP000567099"/>
    </source>
</evidence>
<dbReference type="PANTHER" id="PTHR42201">
    <property type="entry name" value="TAXIS PROTEIN"/>
    <property type="match status" value="1"/>
</dbReference>
<evidence type="ECO:0000313" key="6">
    <source>
        <dbReference type="Proteomes" id="UP000590564"/>
    </source>
</evidence>
<accession>A0A2L1C9A0</accession>
<reference evidence="2 5" key="3">
    <citation type="submission" date="2020-07" db="EMBL/GenBank/DDBJ databases">
        <title>Genomic Encyclopedia of Type Strains, Phase IV (KMG-V): Genome sequencing to study the core and pangenomes of soil and plant-associated prokaryotes.</title>
        <authorList>
            <person name="Whitman W."/>
        </authorList>
    </citation>
    <scope>NUCLEOTIDE SEQUENCE [LARGE SCALE GENOMIC DNA]</scope>
    <source>
        <strain evidence="2 5">C13</strain>
        <strain evidence="3 6">D1</strain>
    </source>
</reference>
<reference evidence="1" key="2">
    <citation type="submission" date="2018-02" db="EMBL/GenBank/DDBJ databases">
        <title>Complete genome sequence of the Methanococcus maripaludis type strain JJ (DSM 2067), a model for selenoprotein synthesis in Archaea.</title>
        <authorList>
            <person name="Poehlein A."/>
            <person name="Heym D."/>
            <person name="Quitzke V."/>
            <person name="Fersch J."/>
            <person name="Daniel R."/>
            <person name="Rother M."/>
        </authorList>
    </citation>
    <scope>NUCLEOTIDE SEQUENCE [LARGE SCALE GENOMIC DNA]</scope>
    <source>
        <strain evidence="1">DSM 2067</strain>
    </source>
</reference>
<dbReference type="Proteomes" id="UP000239462">
    <property type="component" value="Chromosome"/>
</dbReference>
<reference evidence="4" key="1">
    <citation type="journal article" date="2018" name="Genome Announc.">
        <title>Complete Genome Sequence of the Methanococcus maripaludis Type Strain JJ (DSM 2067), a Model for Selenoprotein Synthesis in Archaea.</title>
        <authorList>
            <person name="Poehlein A."/>
            <person name="Heym D."/>
            <person name="Quitzke V."/>
            <person name="Fersch J."/>
            <person name="Daniel R."/>
            <person name="Rother M."/>
        </authorList>
    </citation>
    <scope>NUCLEOTIDE SEQUENCE [LARGE SCALE GENOMIC DNA]</scope>
    <source>
        <strain evidence="4">DSM 2067</strain>
    </source>
</reference>
<dbReference type="Proteomes" id="UP000567099">
    <property type="component" value="Unassembled WGS sequence"/>
</dbReference>
<proteinExistence type="predicted"/>
<dbReference type="PANTHER" id="PTHR42201:SF1">
    <property type="entry name" value="TAXIS PROTEIN"/>
    <property type="match status" value="1"/>
</dbReference>
<dbReference type="RefSeq" id="WP_104837160.1">
    <property type="nucleotide sequence ID" value="NZ_CP026606.1"/>
</dbReference>
<name>A0A2L1C9A0_METMI</name>
<gene>
    <name evidence="2" type="ORF">HNP94_000801</name>
    <name evidence="3" type="ORF">HNP96_000214</name>
    <name evidence="1" type="ORF">MMJJ_00570</name>
</gene>
<dbReference type="AlphaFoldDB" id="A0A2L1C9A0"/>
<protein>
    <submittedName>
        <fullName evidence="1">Chemotaxis signal transduction system protein F from archaea</fullName>
    </submittedName>
</protein>
<organism evidence="1 4">
    <name type="scientific">Methanococcus maripaludis</name>
    <name type="common">Methanococcus deltae</name>
    <dbReference type="NCBI Taxonomy" id="39152"/>
    <lineage>
        <taxon>Archaea</taxon>
        <taxon>Methanobacteriati</taxon>
        <taxon>Methanobacteriota</taxon>
        <taxon>Methanomada group</taxon>
        <taxon>Methanococci</taxon>
        <taxon>Methanococcales</taxon>
        <taxon>Methanococcaceae</taxon>
        <taxon>Methanococcus</taxon>
    </lineage>
</organism>
<sequence>MAKSKIIATFKGKGVIVTPYTLRDPFTKWKNFQMQLYEDSIEFIFENKVIEASFDQIDDMGFELPRKALEIAKNNLDDISVYGSFKLNPPDEDKFSIGFAPEASIYGETTINAFLKKLFQQLLNKKEIKLQYARIVGGSVDISSEWEDGCLVFAKKPVKKGVSVIEEMVLAVAVTSGDKPKVYDLFNNIESVSLETKKIDEEDKEVLEIKQLRGGETVNSYIHIPSTKLLYVLRYISKLTKYHNTIKSLLPKSEDDLDSEMAVESWSGDKLKNEVEQLAPEEQEILTAIYTGITSLELPGMMGMDIDEVEKVLEKLIDQGFLDLVRIRKETDLTEKGRAVTNFIITNF</sequence>
<dbReference type="GO" id="GO:0006935">
    <property type="term" value="P:chemotaxis"/>
    <property type="evidence" value="ECO:0007669"/>
    <property type="project" value="InterPro"/>
</dbReference>
<dbReference type="GeneID" id="36101153"/>
<evidence type="ECO:0000313" key="4">
    <source>
        <dbReference type="Proteomes" id="UP000239462"/>
    </source>
</evidence>
<evidence type="ECO:0000313" key="2">
    <source>
        <dbReference type="EMBL" id="MBA2863801.1"/>
    </source>
</evidence>